<dbReference type="Gene3D" id="3.90.75.20">
    <property type="match status" value="1"/>
</dbReference>
<dbReference type="EMBL" id="JAPFFF010000023">
    <property type="protein sequence ID" value="KAK8852610.1"/>
    <property type="molecule type" value="Genomic_DNA"/>
</dbReference>
<sequence>MTESQVIEFVSLSEYPDYEILSQYPFTIRRKDNHFVITEGNFRNNGYICICLNQKTYYKHVVIAKQFIPNPNNLSDVDHINRDKGDYHIENLRWVSRSENCKNKNSTNHKVIYEFIDDIPDDAIMVDFYNVKTERREFNVNEYFYYYNNDTKEDTFYRKITNNVYKILHINKCKCGLKCVNLKDKNNKTTSLMINRFKRQHDIPILE</sequence>
<accession>A0ABR2HV10</accession>
<name>A0ABR2HV10_9EUKA</name>
<comment type="caution">
    <text evidence="2">The sequence shown here is derived from an EMBL/GenBank/DDBJ whole genome shotgun (WGS) entry which is preliminary data.</text>
</comment>
<gene>
    <name evidence="2" type="ORF">M9Y10_017598</name>
</gene>
<protein>
    <recommendedName>
        <fullName evidence="1">HNH nuclease domain-containing protein</fullName>
    </recommendedName>
</protein>
<proteinExistence type="predicted"/>
<evidence type="ECO:0000313" key="2">
    <source>
        <dbReference type="EMBL" id="KAK8852610.1"/>
    </source>
</evidence>
<dbReference type="Pfam" id="PF13392">
    <property type="entry name" value="HNH_3"/>
    <property type="match status" value="1"/>
</dbReference>
<organism evidence="2 3">
    <name type="scientific">Tritrichomonas musculus</name>
    <dbReference type="NCBI Taxonomy" id="1915356"/>
    <lineage>
        <taxon>Eukaryota</taxon>
        <taxon>Metamonada</taxon>
        <taxon>Parabasalia</taxon>
        <taxon>Tritrichomonadida</taxon>
        <taxon>Tritrichomonadidae</taxon>
        <taxon>Tritrichomonas</taxon>
    </lineage>
</organism>
<evidence type="ECO:0000313" key="3">
    <source>
        <dbReference type="Proteomes" id="UP001470230"/>
    </source>
</evidence>
<feature type="domain" description="HNH nuclease" evidence="1">
    <location>
        <begin position="57"/>
        <end position="100"/>
    </location>
</feature>
<dbReference type="SUPFAM" id="SSF54060">
    <property type="entry name" value="His-Me finger endonucleases"/>
    <property type="match status" value="1"/>
</dbReference>
<keyword evidence="3" id="KW-1185">Reference proteome</keyword>
<dbReference type="InterPro" id="IPR044925">
    <property type="entry name" value="His-Me_finger_sf"/>
</dbReference>
<dbReference type="Proteomes" id="UP001470230">
    <property type="component" value="Unassembled WGS sequence"/>
</dbReference>
<reference evidence="2 3" key="1">
    <citation type="submission" date="2024-04" db="EMBL/GenBank/DDBJ databases">
        <title>Tritrichomonas musculus Genome.</title>
        <authorList>
            <person name="Alves-Ferreira E."/>
            <person name="Grigg M."/>
            <person name="Lorenzi H."/>
            <person name="Galac M."/>
        </authorList>
    </citation>
    <scope>NUCLEOTIDE SEQUENCE [LARGE SCALE GENOMIC DNA]</scope>
    <source>
        <strain evidence="2 3">EAF2021</strain>
    </source>
</reference>
<evidence type="ECO:0000259" key="1">
    <source>
        <dbReference type="Pfam" id="PF13392"/>
    </source>
</evidence>
<dbReference type="InterPro" id="IPR003615">
    <property type="entry name" value="HNH_nuc"/>
</dbReference>